<dbReference type="PANTHER" id="PTHR33050">
    <property type="entry name" value="REVERSE TRANSCRIPTASE DOMAIN-CONTAINING PROTEIN"/>
    <property type="match status" value="1"/>
</dbReference>
<proteinExistence type="predicted"/>
<dbReference type="InterPro" id="IPR043502">
    <property type="entry name" value="DNA/RNA_pol_sf"/>
</dbReference>
<dbReference type="SUPFAM" id="SSF56672">
    <property type="entry name" value="DNA/RNA polymerases"/>
    <property type="match status" value="1"/>
</dbReference>
<organism evidence="1 2">
    <name type="scientific">Holothuria leucospilota</name>
    <name type="common">Black long sea cucumber</name>
    <name type="synonym">Mertensiothuria leucospilota</name>
    <dbReference type="NCBI Taxonomy" id="206669"/>
    <lineage>
        <taxon>Eukaryota</taxon>
        <taxon>Metazoa</taxon>
        <taxon>Echinodermata</taxon>
        <taxon>Eleutherozoa</taxon>
        <taxon>Echinozoa</taxon>
        <taxon>Holothuroidea</taxon>
        <taxon>Aspidochirotacea</taxon>
        <taxon>Aspidochirotida</taxon>
        <taxon>Holothuriidae</taxon>
        <taxon>Holothuria</taxon>
    </lineage>
</organism>
<dbReference type="PANTHER" id="PTHR33050:SF7">
    <property type="entry name" value="RIBONUCLEASE H"/>
    <property type="match status" value="1"/>
</dbReference>
<protein>
    <recommendedName>
        <fullName evidence="3">RNase H type-1 domain-containing protein</fullName>
    </recommendedName>
</protein>
<dbReference type="OrthoDB" id="6782814at2759"/>
<keyword evidence="2" id="KW-1185">Reference proteome</keyword>
<dbReference type="AlphaFoldDB" id="A0A9Q0YSA6"/>
<dbReference type="InterPro" id="IPR052055">
    <property type="entry name" value="Hepadnavirus_pol/RT"/>
</dbReference>
<gene>
    <name evidence="1" type="ORF">HOLleu_31928</name>
</gene>
<evidence type="ECO:0000313" key="1">
    <source>
        <dbReference type="EMBL" id="KAJ8026951.1"/>
    </source>
</evidence>
<name>A0A9Q0YSA6_HOLLE</name>
<evidence type="ECO:0008006" key="3">
    <source>
        <dbReference type="Google" id="ProtNLM"/>
    </source>
</evidence>
<dbReference type="EMBL" id="JAIZAY010000016">
    <property type="protein sequence ID" value="KAJ8026951.1"/>
    <property type="molecule type" value="Genomic_DNA"/>
</dbReference>
<accession>A0A9Q0YSA6</accession>
<dbReference type="Proteomes" id="UP001152320">
    <property type="component" value="Chromosome 16"/>
</dbReference>
<reference evidence="1" key="1">
    <citation type="submission" date="2021-10" db="EMBL/GenBank/DDBJ databases">
        <title>Tropical sea cucumber genome reveals ecological adaptation and Cuvierian tubules defense mechanism.</title>
        <authorList>
            <person name="Chen T."/>
        </authorList>
    </citation>
    <scope>NUCLEOTIDE SEQUENCE</scope>
    <source>
        <strain evidence="1">Nanhai2018</strain>
        <tissue evidence="1">Muscle</tissue>
    </source>
</reference>
<evidence type="ECO:0000313" key="2">
    <source>
        <dbReference type="Proteomes" id="UP001152320"/>
    </source>
</evidence>
<sequence length="222" mass="25181">MCLIQWLGFLPNLEKSELMPRAELTFLGTSFNLRKGTASPSPERINKVVRLSKLLMGCTTVKVHLYLQLLRLMASCIAISPWERLRMRPLQLHLLVHWNAASINMEERIPITKQVFSHLQWRTSEENLSRGPQIAQKVIITDASKYGWGAHFGKYQTAVHWEEALSSKHINWLELEAVFRGLQAFLSLVQGCKVLIRSDKSTVVAYLNKQGGTQSPALCALT</sequence>
<comment type="caution">
    <text evidence="1">The sequence shown here is derived from an EMBL/GenBank/DDBJ whole genome shotgun (WGS) entry which is preliminary data.</text>
</comment>
<dbReference type="CDD" id="cd09275">
    <property type="entry name" value="RNase_HI_RT_DIRS1"/>
    <property type="match status" value="1"/>
</dbReference>